<sequence length="623" mass="68414">MARHLLYAASAAAFVASAHAATVTYDMKVEWVTANPDGMQERPVIGVNGQWPPPIIRADVGDNIVVNLDNQLGNQSTSAHFHGLYQVGTPQMDGPVQVTQCDVPPGSTIKYNFTVNQPGTYWYHSHSRGQYPDGLRAPLVINDPKTPFKGKYDEEIVLSVSDWYHDQMPDLLKTFISKGNPTGAEPVPNSALWNDTQNLTVPVQPGKTYFVRLVNVAAFAAMYIWFEGHNMTIIEVDGVYHNPAETDMIYVTPAQRVGFLLTTKNDTSANFPFVASMDTGLFDSMPAGLNWNVTGWLVYDQKKELPDYTPLDDLDAFDDATLTPYDNMTILPTPAQTIKLDVIMANLGDGANYAFFNNITYKSPKVPTLYTARSAGQLATNPEVYGTYTHSFVLEKDEIVDVVINNLDKGRHPFHLHGHAFQLIYRSDEAGVYYEDSNFTAADFYPTPMRRDTVLVEANAFLIFRFKADHAGVWIMHCHIEFHMTSGLMMTFITDPLSLQNITIPDDHLDACKKAGVSTTGNAAANQLDYLNLDGQPEPPQPLPAGFTARGIVALVFSCISGILGVAVVAWYGLAEVPKDSAFRGFGGVTETDSAPAEEYRDSPVENQEVPATTGGNSGSARA</sequence>
<dbReference type="FunFam" id="2.60.40.420:FF:000024">
    <property type="entry name" value="FET5p Multicopper oxidase"/>
    <property type="match status" value="1"/>
</dbReference>
<evidence type="ECO:0000256" key="13">
    <source>
        <dbReference type="ARBA" id="ARBA00023065"/>
    </source>
</evidence>
<evidence type="ECO:0000259" key="21">
    <source>
        <dbReference type="Pfam" id="PF07731"/>
    </source>
</evidence>
<dbReference type="FunCoup" id="A0A507AII4">
    <property type="interactions" value="666"/>
</dbReference>
<evidence type="ECO:0000259" key="22">
    <source>
        <dbReference type="Pfam" id="PF07732"/>
    </source>
</evidence>
<evidence type="ECO:0000256" key="16">
    <source>
        <dbReference type="ARBA" id="ARBA00037814"/>
    </source>
</evidence>
<dbReference type="GO" id="GO:0010106">
    <property type="term" value="P:cellular response to iron ion starvation"/>
    <property type="evidence" value="ECO:0007669"/>
    <property type="project" value="TreeGrafter"/>
</dbReference>
<dbReference type="Pfam" id="PF07732">
    <property type="entry name" value="Cu-oxidase_3"/>
    <property type="match status" value="1"/>
</dbReference>
<keyword evidence="15" id="KW-0325">Glycoprotein</keyword>
<dbReference type="GO" id="GO:0033573">
    <property type="term" value="C:high-affinity iron permease complex"/>
    <property type="evidence" value="ECO:0007669"/>
    <property type="project" value="TreeGrafter"/>
</dbReference>
<dbReference type="Proteomes" id="UP000319257">
    <property type="component" value="Unassembled WGS sequence"/>
</dbReference>
<evidence type="ECO:0000256" key="11">
    <source>
        <dbReference type="ARBA" id="ARBA00023004"/>
    </source>
</evidence>
<keyword evidence="9 18" id="KW-1133">Transmembrane helix</keyword>
<dbReference type="Gene3D" id="2.60.40.420">
    <property type="entry name" value="Cupredoxins - blue copper proteins"/>
    <property type="match status" value="3"/>
</dbReference>
<feature type="chain" id="PRO_5021436741" description="Laccase" evidence="19">
    <location>
        <begin position="21"/>
        <end position="623"/>
    </location>
</feature>
<comment type="caution">
    <text evidence="23">The sequence shown here is derived from an EMBL/GenBank/DDBJ whole genome shotgun (WGS) entry which is preliminary data.</text>
</comment>
<evidence type="ECO:0000259" key="20">
    <source>
        <dbReference type="Pfam" id="PF00394"/>
    </source>
</evidence>
<dbReference type="PANTHER" id="PTHR11709:SF361">
    <property type="entry name" value="IRON TRANSPORT MULTICOPPER OXIDASE FET3"/>
    <property type="match status" value="1"/>
</dbReference>
<dbReference type="CDD" id="cd13899">
    <property type="entry name" value="CuRO_3_Fet3p"/>
    <property type="match status" value="1"/>
</dbReference>
<feature type="domain" description="Plastocyanin-like" evidence="22">
    <location>
        <begin position="29"/>
        <end position="145"/>
    </location>
</feature>
<dbReference type="FunFam" id="2.60.40.420:FF:000022">
    <property type="entry name" value="FET5p Multicopper oxidase"/>
    <property type="match status" value="1"/>
</dbReference>
<dbReference type="EMBL" id="SKBQ01000060">
    <property type="protein sequence ID" value="TPX09975.1"/>
    <property type="molecule type" value="Genomic_DNA"/>
</dbReference>
<dbReference type="RefSeq" id="XP_030991686.1">
    <property type="nucleotide sequence ID" value="XM_031143719.1"/>
</dbReference>
<evidence type="ECO:0000256" key="5">
    <source>
        <dbReference type="ARBA" id="ARBA00022692"/>
    </source>
</evidence>
<keyword evidence="6" id="KW-0479">Metal-binding</keyword>
<evidence type="ECO:0000313" key="24">
    <source>
        <dbReference type="Proteomes" id="UP000319257"/>
    </source>
</evidence>
<keyword evidence="11" id="KW-0408">Iron</keyword>
<evidence type="ECO:0000256" key="7">
    <source>
        <dbReference type="ARBA" id="ARBA00022729"/>
    </source>
</evidence>
<evidence type="ECO:0000256" key="10">
    <source>
        <dbReference type="ARBA" id="ARBA00023002"/>
    </source>
</evidence>
<dbReference type="GO" id="GO:0005507">
    <property type="term" value="F:copper ion binding"/>
    <property type="evidence" value="ECO:0007669"/>
    <property type="project" value="InterPro"/>
</dbReference>
<dbReference type="Pfam" id="PF00394">
    <property type="entry name" value="Cu-oxidase"/>
    <property type="match status" value="1"/>
</dbReference>
<dbReference type="InterPro" id="IPR011706">
    <property type="entry name" value="Cu-oxidase_C"/>
</dbReference>
<dbReference type="CDD" id="cd13877">
    <property type="entry name" value="CuRO_2_Fet3p_like"/>
    <property type="match status" value="1"/>
</dbReference>
<evidence type="ECO:0000256" key="8">
    <source>
        <dbReference type="ARBA" id="ARBA00022737"/>
    </source>
</evidence>
<dbReference type="InterPro" id="IPR001117">
    <property type="entry name" value="Cu-oxidase_2nd"/>
</dbReference>
<reference evidence="23 24" key="1">
    <citation type="submission" date="2019-06" db="EMBL/GenBank/DDBJ databases">
        <title>Draft genome sequence of the filamentous fungus Phialemoniopsis curvata isolated from diesel fuel.</title>
        <authorList>
            <person name="Varaljay V.A."/>
            <person name="Lyon W.J."/>
            <person name="Crouch A.L."/>
            <person name="Drake C.E."/>
            <person name="Hollomon J.M."/>
            <person name="Nadeau L.J."/>
            <person name="Nunn H.S."/>
            <person name="Stevenson B.S."/>
            <person name="Bojanowski C.L."/>
            <person name="Crookes-Goodson W.J."/>
        </authorList>
    </citation>
    <scope>NUCLEOTIDE SEQUENCE [LARGE SCALE GENOMIC DNA]</scope>
    <source>
        <strain evidence="23 24">D216</strain>
    </source>
</reference>
<dbReference type="InterPro" id="IPR008972">
    <property type="entry name" value="Cupredoxin"/>
</dbReference>
<keyword evidence="12" id="KW-0186">Copper</keyword>
<dbReference type="InterPro" id="IPR002355">
    <property type="entry name" value="Cu_oxidase_Cu_BS"/>
</dbReference>
<dbReference type="InterPro" id="IPR033138">
    <property type="entry name" value="Cu_oxidase_CS"/>
</dbReference>
<dbReference type="InterPro" id="IPR011707">
    <property type="entry name" value="Cu-oxidase-like_N"/>
</dbReference>
<keyword evidence="14 18" id="KW-0472">Membrane</keyword>
<dbReference type="Pfam" id="PF07731">
    <property type="entry name" value="Cu-oxidase_2"/>
    <property type="match status" value="1"/>
</dbReference>
<name>A0A507AII4_9PEZI</name>
<dbReference type="PANTHER" id="PTHR11709">
    <property type="entry name" value="MULTI-COPPER OXIDASE"/>
    <property type="match status" value="1"/>
</dbReference>
<feature type="transmembrane region" description="Helical" evidence="18">
    <location>
        <begin position="552"/>
        <end position="574"/>
    </location>
</feature>
<protein>
    <recommendedName>
        <fullName evidence="25">Laccase</fullName>
    </recommendedName>
</protein>
<dbReference type="OrthoDB" id="2121828at2759"/>
<evidence type="ECO:0000256" key="4">
    <source>
        <dbReference type="ARBA" id="ARBA00022496"/>
    </source>
</evidence>
<keyword evidence="3" id="KW-1003">Cell membrane</keyword>
<evidence type="ECO:0000256" key="18">
    <source>
        <dbReference type="SAM" id="Phobius"/>
    </source>
</evidence>
<dbReference type="PROSITE" id="PS00079">
    <property type="entry name" value="MULTICOPPER_OXIDASE1"/>
    <property type="match status" value="2"/>
</dbReference>
<dbReference type="InParanoid" id="A0A507AII4"/>
<dbReference type="AlphaFoldDB" id="A0A507AII4"/>
<keyword evidence="24" id="KW-1185">Reference proteome</keyword>
<dbReference type="STRING" id="1093900.A0A507AII4"/>
<evidence type="ECO:0000256" key="1">
    <source>
        <dbReference type="ARBA" id="ARBA00010609"/>
    </source>
</evidence>
<keyword evidence="8" id="KW-0677">Repeat</keyword>
<comment type="subcellular location">
    <subcellularLocation>
        <location evidence="16">Cell membrane</location>
        <topology evidence="16">Single-pass type I membrane protein</topology>
        <orientation evidence="16">Extracellular side</orientation>
    </subcellularLocation>
</comment>
<evidence type="ECO:0000256" key="2">
    <source>
        <dbReference type="ARBA" id="ARBA00022448"/>
    </source>
</evidence>
<keyword evidence="10" id="KW-0560">Oxidoreductase</keyword>
<evidence type="ECO:0000256" key="15">
    <source>
        <dbReference type="ARBA" id="ARBA00023180"/>
    </source>
</evidence>
<dbReference type="GO" id="GO:0033215">
    <property type="term" value="P:reductive iron assimilation"/>
    <property type="evidence" value="ECO:0007669"/>
    <property type="project" value="TreeGrafter"/>
</dbReference>
<accession>A0A507AII4</accession>
<proteinExistence type="inferred from homology"/>
<evidence type="ECO:0000256" key="12">
    <source>
        <dbReference type="ARBA" id="ARBA00023008"/>
    </source>
</evidence>
<dbReference type="CDD" id="cd13851">
    <property type="entry name" value="CuRO_1_Fet3p"/>
    <property type="match status" value="1"/>
</dbReference>
<dbReference type="InterPro" id="IPR045087">
    <property type="entry name" value="Cu-oxidase_fam"/>
</dbReference>
<evidence type="ECO:0000256" key="14">
    <source>
        <dbReference type="ARBA" id="ARBA00023136"/>
    </source>
</evidence>
<evidence type="ECO:0000256" key="17">
    <source>
        <dbReference type="SAM" id="MobiDB-lite"/>
    </source>
</evidence>
<evidence type="ECO:0000313" key="23">
    <source>
        <dbReference type="EMBL" id="TPX09975.1"/>
    </source>
</evidence>
<feature type="signal peptide" evidence="19">
    <location>
        <begin position="1"/>
        <end position="20"/>
    </location>
</feature>
<keyword evidence="2" id="KW-0813">Transport</keyword>
<feature type="region of interest" description="Disordered" evidence="17">
    <location>
        <begin position="585"/>
        <end position="623"/>
    </location>
</feature>
<dbReference type="SUPFAM" id="SSF49503">
    <property type="entry name" value="Cupredoxins"/>
    <property type="match status" value="3"/>
</dbReference>
<keyword evidence="5 18" id="KW-0812">Transmembrane</keyword>
<dbReference type="InterPro" id="IPR044130">
    <property type="entry name" value="CuRO_2_Fet3-like"/>
</dbReference>
<dbReference type="PROSITE" id="PS00080">
    <property type="entry name" value="MULTICOPPER_OXIDASE2"/>
    <property type="match status" value="1"/>
</dbReference>
<feature type="domain" description="Plastocyanin-like" evidence="21">
    <location>
        <begin position="362"/>
        <end position="496"/>
    </location>
</feature>
<evidence type="ECO:0000256" key="3">
    <source>
        <dbReference type="ARBA" id="ARBA00022475"/>
    </source>
</evidence>
<comment type="similarity">
    <text evidence="1">Belongs to the multicopper oxidase family.</text>
</comment>
<keyword evidence="4" id="KW-0410">Iron transport</keyword>
<evidence type="ECO:0008006" key="25">
    <source>
        <dbReference type="Google" id="ProtNLM"/>
    </source>
</evidence>
<keyword evidence="13" id="KW-0406">Ion transport</keyword>
<evidence type="ECO:0000256" key="6">
    <source>
        <dbReference type="ARBA" id="ARBA00022723"/>
    </source>
</evidence>
<feature type="domain" description="Plastocyanin-like" evidence="20">
    <location>
        <begin position="154"/>
        <end position="301"/>
    </location>
</feature>
<organism evidence="23 24">
    <name type="scientific">Thyridium curvatum</name>
    <dbReference type="NCBI Taxonomy" id="1093900"/>
    <lineage>
        <taxon>Eukaryota</taxon>
        <taxon>Fungi</taxon>
        <taxon>Dikarya</taxon>
        <taxon>Ascomycota</taxon>
        <taxon>Pezizomycotina</taxon>
        <taxon>Sordariomycetes</taxon>
        <taxon>Sordariomycetidae</taxon>
        <taxon>Thyridiales</taxon>
        <taxon>Thyridiaceae</taxon>
        <taxon>Thyridium</taxon>
    </lineage>
</organism>
<dbReference type="GO" id="GO:0004322">
    <property type="term" value="F:ferroxidase activity"/>
    <property type="evidence" value="ECO:0007669"/>
    <property type="project" value="TreeGrafter"/>
</dbReference>
<evidence type="ECO:0000256" key="9">
    <source>
        <dbReference type="ARBA" id="ARBA00022989"/>
    </source>
</evidence>
<dbReference type="FunFam" id="2.60.40.420:FF:000025">
    <property type="entry name" value="FET5p Multicopper oxidase"/>
    <property type="match status" value="1"/>
</dbReference>
<dbReference type="GeneID" id="41976269"/>
<gene>
    <name evidence="23" type="ORF">E0L32_008822</name>
</gene>
<keyword evidence="7 19" id="KW-0732">Signal</keyword>
<evidence type="ECO:0000256" key="19">
    <source>
        <dbReference type="SAM" id="SignalP"/>
    </source>
</evidence>